<feature type="compositionally biased region" description="Low complexity" evidence="1">
    <location>
        <begin position="9"/>
        <end position="21"/>
    </location>
</feature>
<gene>
    <name evidence="2" type="ORF">PACLA_8A011844</name>
</gene>
<protein>
    <submittedName>
        <fullName evidence="2">Uncharacterized protein</fullName>
    </submittedName>
</protein>
<evidence type="ECO:0000313" key="2">
    <source>
        <dbReference type="EMBL" id="CAB3981601.1"/>
    </source>
</evidence>
<dbReference type="EMBL" id="CACRXK020000408">
    <property type="protein sequence ID" value="CAB3981601.1"/>
    <property type="molecule type" value="Genomic_DNA"/>
</dbReference>
<sequence>MLRIEPLDSKASSSDDSISQDTPKKDESSSDRSNSVMASVPPKKRSNIQQQCVQALKSPHDQLCILTERDVLEKFFKKITDVLHYNVLLPREWNSP</sequence>
<feature type="region of interest" description="Disordered" evidence="1">
    <location>
        <begin position="1"/>
        <end position="51"/>
    </location>
</feature>
<dbReference type="Proteomes" id="UP001152795">
    <property type="component" value="Unassembled WGS sequence"/>
</dbReference>
<name>A0A7D9HCY6_PARCT</name>
<reference evidence="2" key="1">
    <citation type="submission" date="2020-04" db="EMBL/GenBank/DDBJ databases">
        <authorList>
            <person name="Alioto T."/>
            <person name="Alioto T."/>
            <person name="Gomez Garrido J."/>
        </authorList>
    </citation>
    <scope>NUCLEOTIDE SEQUENCE</scope>
    <source>
        <strain evidence="2">A484AB</strain>
    </source>
</reference>
<proteinExistence type="predicted"/>
<comment type="caution">
    <text evidence="2">The sequence shown here is derived from an EMBL/GenBank/DDBJ whole genome shotgun (WGS) entry which is preliminary data.</text>
</comment>
<organism evidence="2 3">
    <name type="scientific">Paramuricea clavata</name>
    <name type="common">Red gorgonian</name>
    <name type="synonym">Violescent sea-whip</name>
    <dbReference type="NCBI Taxonomy" id="317549"/>
    <lineage>
        <taxon>Eukaryota</taxon>
        <taxon>Metazoa</taxon>
        <taxon>Cnidaria</taxon>
        <taxon>Anthozoa</taxon>
        <taxon>Octocorallia</taxon>
        <taxon>Malacalcyonacea</taxon>
        <taxon>Plexauridae</taxon>
        <taxon>Paramuricea</taxon>
    </lineage>
</organism>
<dbReference type="AlphaFoldDB" id="A0A7D9HCY6"/>
<evidence type="ECO:0000256" key="1">
    <source>
        <dbReference type="SAM" id="MobiDB-lite"/>
    </source>
</evidence>
<keyword evidence="3" id="KW-1185">Reference proteome</keyword>
<evidence type="ECO:0000313" key="3">
    <source>
        <dbReference type="Proteomes" id="UP001152795"/>
    </source>
</evidence>
<accession>A0A7D9HCY6</accession>